<evidence type="ECO:0000256" key="5">
    <source>
        <dbReference type="ARBA" id="ARBA00023136"/>
    </source>
</evidence>
<evidence type="ECO:0000256" key="6">
    <source>
        <dbReference type="ARBA" id="ARBA00031700"/>
    </source>
</evidence>
<proteinExistence type="inferred from homology"/>
<evidence type="ECO:0000256" key="3">
    <source>
        <dbReference type="ARBA" id="ARBA00022692"/>
    </source>
</evidence>
<dbReference type="PANTHER" id="PTHR31040">
    <property type="entry name" value="NURIM"/>
    <property type="match status" value="1"/>
</dbReference>
<evidence type="ECO:0000256" key="8">
    <source>
        <dbReference type="SAM" id="Phobius"/>
    </source>
</evidence>
<keyword evidence="5 8" id="KW-0472">Membrane</keyword>
<comment type="subcellular location">
    <subcellularLocation>
        <location evidence="1">Membrane</location>
        <topology evidence="1">Multi-pass membrane protein</topology>
    </subcellularLocation>
</comment>
<dbReference type="InterPro" id="IPR033580">
    <property type="entry name" value="Nurim-like"/>
</dbReference>
<dbReference type="GO" id="GO:0031965">
    <property type="term" value="C:nuclear membrane"/>
    <property type="evidence" value="ECO:0007669"/>
    <property type="project" value="TreeGrafter"/>
</dbReference>
<keyword evidence="4 8" id="KW-1133">Transmembrane helix</keyword>
<comment type="caution">
    <text evidence="9">The sequence shown here is derived from an EMBL/GenBank/DDBJ whole genome shotgun (WGS) entry which is preliminary data.</text>
</comment>
<dbReference type="PANTHER" id="PTHR31040:SF1">
    <property type="entry name" value="NURIM"/>
    <property type="match status" value="1"/>
</dbReference>
<sequence length="160" mass="17244">MLRQAFGIAAYLASIASVASTAAWINNWGNAFPALASIFPRSIDGEPAIDLATSGTAAKAFFNVGLMGLLALQHNIMARQTTKKAMRKAGVPFPWERSVFAASASAALGAILYLWQPMPWTVWQVRPPYDKAVWALSALGILVFFGSTGAWDHTELFGLK</sequence>
<keyword evidence="10" id="KW-1185">Reference proteome</keyword>
<protein>
    <recommendedName>
        <fullName evidence="7">Nuclear envelope membrane protein</fullName>
    </recommendedName>
    <alternativeName>
        <fullName evidence="6">Nuclear rim protein</fullName>
    </alternativeName>
</protein>
<evidence type="ECO:0000256" key="4">
    <source>
        <dbReference type="ARBA" id="ARBA00022989"/>
    </source>
</evidence>
<feature type="transmembrane region" description="Helical" evidence="8">
    <location>
        <begin position="132"/>
        <end position="151"/>
    </location>
</feature>
<reference evidence="9 10" key="1">
    <citation type="journal article" date="2021" name="Sci. Rep.">
        <title>Genome sequencing of the multicellular alga Astrephomene provides insights into convergent evolution of germ-soma differentiation.</title>
        <authorList>
            <person name="Yamashita S."/>
            <person name="Yamamoto K."/>
            <person name="Matsuzaki R."/>
            <person name="Suzuki S."/>
            <person name="Yamaguchi H."/>
            <person name="Hirooka S."/>
            <person name="Minakuchi Y."/>
            <person name="Miyagishima S."/>
            <person name="Kawachi M."/>
            <person name="Toyoda A."/>
            <person name="Nozaki H."/>
        </authorList>
    </citation>
    <scope>NUCLEOTIDE SEQUENCE [LARGE SCALE GENOMIC DNA]</scope>
    <source>
        <strain evidence="9 10">NIES-4017</strain>
    </source>
</reference>
<feature type="transmembrane region" description="Helical" evidence="8">
    <location>
        <begin position="99"/>
        <end position="116"/>
    </location>
</feature>
<comment type="similarity">
    <text evidence="2">Belongs to the nurim family.</text>
</comment>
<dbReference type="AlphaFoldDB" id="A0AAD3DTV6"/>
<evidence type="ECO:0000256" key="7">
    <source>
        <dbReference type="ARBA" id="ARBA00032957"/>
    </source>
</evidence>
<feature type="transmembrane region" description="Helical" evidence="8">
    <location>
        <begin position="60"/>
        <end position="78"/>
    </location>
</feature>
<organism evidence="9 10">
    <name type="scientific">Astrephomene gubernaculifera</name>
    <dbReference type="NCBI Taxonomy" id="47775"/>
    <lineage>
        <taxon>Eukaryota</taxon>
        <taxon>Viridiplantae</taxon>
        <taxon>Chlorophyta</taxon>
        <taxon>core chlorophytes</taxon>
        <taxon>Chlorophyceae</taxon>
        <taxon>CS clade</taxon>
        <taxon>Chlamydomonadales</taxon>
        <taxon>Astrephomenaceae</taxon>
        <taxon>Astrephomene</taxon>
    </lineage>
</organism>
<dbReference type="EMBL" id="BMAR01000021">
    <property type="protein sequence ID" value="GFR48000.1"/>
    <property type="molecule type" value="Genomic_DNA"/>
</dbReference>
<dbReference type="Proteomes" id="UP001054857">
    <property type="component" value="Unassembled WGS sequence"/>
</dbReference>
<evidence type="ECO:0000256" key="2">
    <source>
        <dbReference type="ARBA" id="ARBA00010631"/>
    </source>
</evidence>
<name>A0AAD3DTV6_9CHLO</name>
<evidence type="ECO:0000313" key="9">
    <source>
        <dbReference type="EMBL" id="GFR48000.1"/>
    </source>
</evidence>
<evidence type="ECO:0000313" key="10">
    <source>
        <dbReference type="Proteomes" id="UP001054857"/>
    </source>
</evidence>
<gene>
    <name evidence="9" type="ORF">Agub_g9825</name>
</gene>
<accession>A0AAD3DTV6</accession>
<feature type="non-terminal residue" evidence="9">
    <location>
        <position position="1"/>
    </location>
</feature>
<evidence type="ECO:0000256" key="1">
    <source>
        <dbReference type="ARBA" id="ARBA00004141"/>
    </source>
</evidence>
<keyword evidence="3 8" id="KW-0812">Transmembrane</keyword>